<dbReference type="AlphaFoldDB" id="A0A6P7FTH9"/>
<dbReference type="InParanoid" id="A0A6P7FTH9"/>
<dbReference type="EnsemblMetazoa" id="XM_028283933.2">
    <property type="protein sequence ID" value="XP_028139734.1"/>
    <property type="gene ID" value="LOC114333934"/>
</dbReference>
<dbReference type="InterPro" id="IPR027844">
    <property type="entry name" value="INTS15"/>
</dbReference>
<gene>
    <name evidence="3" type="primary">LOC114333934</name>
</gene>
<dbReference type="FunCoup" id="A0A6P7FTH9">
    <property type="interactions" value="1227"/>
</dbReference>
<dbReference type="RefSeq" id="XP_028139734.1">
    <property type="nucleotide sequence ID" value="XM_028283933.1"/>
</dbReference>
<sequence length="382" mass="43326">MSVDIRSVKQSLRKIEFPQCAKEALPKINELLLSRMNTNQNIDIKNMDIALNLMAEFIFFEVDRRGDKRPQPLNPLLELQLVKILYDYFDSEPSESARNTVFLSLFSGTTANSRIQVLSKLVSLAIGIPSTKILVSARAWMQQLGNTSANSCKLAEAIVQDYFYFYKSNTDKITLLPKICPQFTANIITAIAENYFNTRGKELVFPPDILIETITKWLSENPSLCSAAQQKQALLPVGAISMEATTPIAGLVRWCVLAPIFKKDNEYYNKLHLALLTSIMEIPRAVPPKAVYVQHLVIPINPIIAYVNDLKDRQELRLDQILNDESLQLCLDRFAQIVQIAQSVKAINGHIDDLYYQLKMLPFNKLMSIVINNHNKEKIIVI</sequence>
<evidence type="ECO:0000313" key="1">
    <source>
        <dbReference type="EnsemblMetazoa" id="XP_028139734.1"/>
    </source>
</evidence>
<evidence type="ECO:0000313" key="3">
    <source>
        <dbReference type="RefSeq" id="XP_028139734.1"/>
    </source>
</evidence>
<dbReference type="Pfam" id="PF14964">
    <property type="entry name" value="INTS15"/>
    <property type="match status" value="1"/>
</dbReference>
<dbReference type="OrthoDB" id="5861309at2759"/>
<name>A0A6P7FTH9_DIAVI</name>
<dbReference type="PANTHER" id="PTHR14540">
    <property type="entry name" value="INTEGRATOR COMPLEX SUBUNIT 15"/>
    <property type="match status" value="1"/>
</dbReference>
<accession>A0A6P7FTH9</accession>
<dbReference type="Proteomes" id="UP001652700">
    <property type="component" value="Unplaced"/>
</dbReference>
<organism evidence="3">
    <name type="scientific">Diabrotica virgifera virgifera</name>
    <name type="common">western corn rootworm</name>
    <dbReference type="NCBI Taxonomy" id="50390"/>
    <lineage>
        <taxon>Eukaryota</taxon>
        <taxon>Metazoa</taxon>
        <taxon>Ecdysozoa</taxon>
        <taxon>Arthropoda</taxon>
        <taxon>Hexapoda</taxon>
        <taxon>Insecta</taxon>
        <taxon>Pterygota</taxon>
        <taxon>Neoptera</taxon>
        <taxon>Endopterygota</taxon>
        <taxon>Coleoptera</taxon>
        <taxon>Polyphaga</taxon>
        <taxon>Cucujiformia</taxon>
        <taxon>Chrysomeloidea</taxon>
        <taxon>Chrysomelidae</taxon>
        <taxon>Galerucinae</taxon>
        <taxon>Diabroticina</taxon>
        <taxon>Diabroticites</taxon>
        <taxon>Diabrotica</taxon>
    </lineage>
</organism>
<protein>
    <submittedName>
        <fullName evidence="3">Uncharacterized protein C7orf26-like</fullName>
    </submittedName>
</protein>
<reference evidence="3" key="1">
    <citation type="submission" date="2025-04" db="UniProtKB">
        <authorList>
            <consortium name="RefSeq"/>
        </authorList>
    </citation>
    <scope>IDENTIFICATION</scope>
    <source>
        <tissue evidence="3">Whole insect</tissue>
    </source>
</reference>
<dbReference type="KEGG" id="dvv:114333934"/>
<keyword evidence="2" id="KW-1185">Reference proteome</keyword>
<dbReference type="GeneID" id="114333934"/>
<reference evidence="1" key="2">
    <citation type="submission" date="2025-05" db="UniProtKB">
        <authorList>
            <consortium name="EnsemblMetazoa"/>
        </authorList>
    </citation>
    <scope>IDENTIFICATION</scope>
</reference>
<dbReference type="PANTHER" id="PTHR14540:SF2">
    <property type="entry name" value="INTEGRATOR COMPLEX SUBUNIT 15"/>
    <property type="match status" value="1"/>
</dbReference>
<proteinExistence type="predicted"/>
<evidence type="ECO:0000313" key="2">
    <source>
        <dbReference type="Proteomes" id="UP001652700"/>
    </source>
</evidence>